<accession>A0ABV7NN15</accession>
<sequence length="57" mass="5791">MGQDLTAALADAADGVGQCDAAGWAGYPGSAIPQDCCGPDFWVTDIVYFPLENAIAA</sequence>
<name>A0ABV7NN15_9SPHN</name>
<organism evidence="1 2">
    <name type="scientific">Sphingobium rhizovicinum</name>
    <dbReference type="NCBI Taxonomy" id="432308"/>
    <lineage>
        <taxon>Bacteria</taxon>
        <taxon>Pseudomonadati</taxon>
        <taxon>Pseudomonadota</taxon>
        <taxon>Alphaproteobacteria</taxon>
        <taxon>Sphingomonadales</taxon>
        <taxon>Sphingomonadaceae</taxon>
        <taxon>Sphingobium</taxon>
    </lineage>
</organism>
<gene>
    <name evidence="1" type="ORF">ACFOKF_25425</name>
</gene>
<dbReference type="RefSeq" id="WP_380799377.1">
    <property type="nucleotide sequence ID" value="NZ_JBHRVU010000007.1"/>
</dbReference>
<keyword evidence="2" id="KW-1185">Reference proteome</keyword>
<dbReference type="EMBL" id="JBHRVU010000007">
    <property type="protein sequence ID" value="MFC3444481.1"/>
    <property type="molecule type" value="Genomic_DNA"/>
</dbReference>
<comment type="caution">
    <text evidence="1">The sequence shown here is derived from an EMBL/GenBank/DDBJ whole genome shotgun (WGS) entry which is preliminary data.</text>
</comment>
<proteinExistence type="predicted"/>
<dbReference type="Proteomes" id="UP001595681">
    <property type="component" value="Unassembled WGS sequence"/>
</dbReference>
<evidence type="ECO:0000313" key="1">
    <source>
        <dbReference type="EMBL" id="MFC3444481.1"/>
    </source>
</evidence>
<protein>
    <submittedName>
        <fullName evidence="1">Uncharacterized protein</fullName>
    </submittedName>
</protein>
<evidence type="ECO:0000313" key="2">
    <source>
        <dbReference type="Proteomes" id="UP001595681"/>
    </source>
</evidence>
<reference evidence="2" key="1">
    <citation type="journal article" date="2019" name="Int. J. Syst. Evol. Microbiol.">
        <title>The Global Catalogue of Microorganisms (GCM) 10K type strain sequencing project: providing services to taxonomists for standard genome sequencing and annotation.</title>
        <authorList>
            <consortium name="The Broad Institute Genomics Platform"/>
            <consortium name="The Broad Institute Genome Sequencing Center for Infectious Disease"/>
            <person name="Wu L."/>
            <person name="Ma J."/>
        </authorList>
    </citation>
    <scope>NUCLEOTIDE SEQUENCE [LARGE SCALE GENOMIC DNA]</scope>
    <source>
        <strain evidence="2">CCM 7491</strain>
    </source>
</reference>